<dbReference type="PANTHER" id="PTHR16161:SF0">
    <property type="entry name" value="TRANSCRIPTIONAL PROTEIN SWT1"/>
    <property type="match status" value="1"/>
</dbReference>
<dbReference type="InParanoid" id="G3AV22"/>
<gene>
    <name evidence="8" type="ORF">SPAPADRAFT_143967</name>
</gene>
<comment type="similarity">
    <text evidence="4">Belongs to the SWT1 family.</text>
</comment>
<dbReference type="InterPro" id="IPR029060">
    <property type="entry name" value="PIN-like_dom_sf"/>
</dbReference>
<reference evidence="8 9" key="1">
    <citation type="journal article" date="2011" name="Proc. Natl. Acad. Sci. U.S.A.">
        <title>Comparative genomics of xylose-fermenting fungi for enhanced biofuel production.</title>
        <authorList>
            <person name="Wohlbach D.J."/>
            <person name="Kuo A."/>
            <person name="Sato T.K."/>
            <person name="Potts K.M."/>
            <person name="Salamov A.A."/>
            <person name="LaButti K.M."/>
            <person name="Sun H."/>
            <person name="Clum A."/>
            <person name="Pangilinan J.L."/>
            <person name="Lindquist E.A."/>
            <person name="Lucas S."/>
            <person name="Lapidus A."/>
            <person name="Jin M."/>
            <person name="Gunawan C."/>
            <person name="Balan V."/>
            <person name="Dale B.E."/>
            <person name="Jeffries T.W."/>
            <person name="Zinkel R."/>
            <person name="Barry K.W."/>
            <person name="Grigoriev I.V."/>
            <person name="Gasch A.P."/>
        </authorList>
    </citation>
    <scope>NUCLEOTIDE SEQUENCE [LARGE SCALE GENOMIC DNA]</scope>
    <source>
        <strain evidence="9">NRRL Y-27907 / 11-Y1</strain>
    </source>
</reference>
<dbReference type="HOGENOM" id="CLU_048317_0_0_1"/>
<name>G3AV22_SPAPN</name>
<dbReference type="OrthoDB" id="2017974at2759"/>
<keyword evidence="9" id="KW-1185">Reference proteome</keyword>
<dbReference type="SMART" id="SM00670">
    <property type="entry name" value="PINc"/>
    <property type="match status" value="1"/>
</dbReference>
<evidence type="ECO:0000256" key="1">
    <source>
        <dbReference type="ARBA" id="ARBA00004123"/>
    </source>
</evidence>
<evidence type="ECO:0000256" key="5">
    <source>
        <dbReference type="ARBA" id="ARBA00074620"/>
    </source>
</evidence>
<dbReference type="FunFam" id="3.40.50.1010:FF:000045">
    <property type="entry name" value="Transcriptional protein swt1"/>
    <property type="match status" value="1"/>
</dbReference>
<feature type="region of interest" description="Disordered" evidence="6">
    <location>
        <begin position="1"/>
        <end position="32"/>
    </location>
</feature>
<organism evidence="9">
    <name type="scientific">Spathaspora passalidarum (strain NRRL Y-27907 / 11-Y1)</name>
    <dbReference type="NCBI Taxonomy" id="619300"/>
    <lineage>
        <taxon>Eukaryota</taxon>
        <taxon>Fungi</taxon>
        <taxon>Dikarya</taxon>
        <taxon>Ascomycota</taxon>
        <taxon>Saccharomycotina</taxon>
        <taxon>Pichiomycetes</taxon>
        <taxon>Debaryomycetaceae</taxon>
        <taxon>Spathaspora</taxon>
    </lineage>
</organism>
<sequence>MSSSSSSLPSRYAPEGLSEEDQHRVITSGHARRSKPIEYTIKTIESKIHDALTNQTYQNNTVDGDIEMVPMDDAEVDVISSYVSYSRDSGNLQVNSGDEMYDDIMMVEKPEETHANGNLSMLVVDTNFILSHLKVVDELKGLAREFGLRIVIPVMVMRELDGLKNSSRLVDDDSPERLSGVSVGHLARWANDWIYNSLANNSSVVIGQKLGQRLDKNAIQDDAILDCCLYFKQRANLVVLLSNDKNLCNKALTNDVLTVTFKTGMSAKLIAKVIYDENVNQFGKLAPMEIEHVPSLKHKHKEASAEPSREWVQSTQEVQAFRSFAEVAEKVYSEIQMILLSAIHHCMEVEYGEDLDLLRDYTKESIVTIQDCSQVLIRFWFTVFDQYFRASPAKFVPFQETGTGRKSVKHPLYVDIPTTPAELVEFIEFWTTALQIIYDGVMDETQQMALEHLIKRWHKMADL</sequence>
<dbReference type="AlphaFoldDB" id="G3AV22"/>
<comment type="subcellular location">
    <subcellularLocation>
        <location evidence="1">Nucleus</location>
    </subcellularLocation>
</comment>
<evidence type="ECO:0000259" key="7">
    <source>
        <dbReference type="SMART" id="SM00670"/>
    </source>
</evidence>
<dbReference type="RefSeq" id="XP_007377862.1">
    <property type="nucleotide sequence ID" value="XM_007377800.1"/>
</dbReference>
<dbReference type="GO" id="GO:0071032">
    <property type="term" value="P:nuclear mRNA surveillance of mRNP export"/>
    <property type="evidence" value="ECO:0007669"/>
    <property type="project" value="EnsemblFungi"/>
</dbReference>
<dbReference type="Pfam" id="PF13638">
    <property type="entry name" value="PIN_4"/>
    <property type="match status" value="1"/>
</dbReference>
<dbReference type="GO" id="GO:0005737">
    <property type="term" value="C:cytoplasm"/>
    <property type="evidence" value="ECO:0007669"/>
    <property type="project" value="EnsemblFungi"/>
</dbReference>
<evidence type="ECO:0000313" key="9">
    <source>
        <dbReference type="Proteomes" id="UP000000709"/>
    </source>
</evidence>
<dbReference type="Proteomes" id="UP000000709">
    <property type="component" value="Unassembled WGS sequence"/>
</dbReference>
<keyword evidence="3" id="KW-0539">Nucleus</keyword>
<dbReference type="EMBL" id="GL996506">
    <property type="protein sequence ID" value="EGW30096.1"/>
    <property type="molecule type" value="Genomic_DNA"/>
</dbReference>
<evidence type="ECO:0000256" key="4">
    <source>
        <dbReference type="ARBA" id="ARBA00060839"/>
    </source>
</evidence>
<keyword evidence="2" id="KW-0804">Transcription</keyword>
<evidence type="ECO:0000313" key="8">
    <source>
        <dbReference type="EMBL" id="EGW30096.1"/>
    </source>
</evidence>
<dbReference type="SUPFAM" id="SSF88723">
    <property type="entry name" value="PIN domain-like"/>
    <property type="match status" value="1"/>
</dbReference>
<accession>G3AV22</accession>
<dbReference type="InterPro" id="IPR002716">
    <property type="entry name" value="PIN_dom"/>
</dbReference>
<dbReference type="Pfam" id="PF21693">
    <property type="entry name" value="SWT1_3rd"/>
    <property type="match status" value="1"/>
</dbReference>
<dbReference type="KEGG" id="spaa:SPAPADRAFT_143967"/>
<dbReference type="InterPro" id="IPR052626">
    <property type="entry name" value="SWT1_Regulator"/>
</dbReference>
<dbReference type="CDD" id="cd18727">
    <property type="entry name" value="PIN_Swt1-like"/>
    <property type="match status" value="1"/>
</dbReference>
<dbReference type="FunCoup" id="G3AV22">
    <property type="interactions" value="10"/>
</dbReference>
<protein>
    <recommendedName>
        <fullName evidence="5">Transcriptional protein SWT1</fullName>
    </recommendedName>
</protein>
<evidence type="ECO:0000256" key="3">
    <source>
        <dbReference type="ARBA" id="ARBA00023242"/>
    </source>
</evidence>
<evidence type="ECO:0000256" key="6">
    <source>
        <dbReference type="SAM" id="MobiDB-lite"/>
    </source>
</evidence>
<evidence type="ECO:0000256" key="2">
    <source>
        <dbReference type="ARBA" id="ARBA00023163"/>
    </source>
</evidence>
<dbReference type="GeneID" id="18870586"/>
<dbReference type="Gene3D" id="3.40.50.1010">
    <property type="entry name" value="5'-nuclease"/>
    <property type="match status" value="1"/>
</dbReference>
<proteinExistence type="inferred from homology"/>
<dbReference type="PANTHER" id="PTHR16161">
    <property type="entry name" value="TRANSCRIPTIONAL PROTEIN SWT1"/>
    <property type="match status" value="1"/>
</dbReference>
<dbReference type="GO" id="GO:0004521">
    <property type="term" value="F:RNA endonuclease activity"/>
    <property type="evidence" value="ECO:0007669"/>
    <property type="project" value="EnsemblFungi"/>
</dbReference>
<dbReference type="OMA" id="WANDWIY"/>
<dbReference type="InterPro" id="IPR049014">
    <property type="entry name" value="SWT1_C"/>
</dbReference>
<dbReference type="GO" id="GO:0005634">
    <property type="term" value="C:nucleus"/>
    <property type="evidence" value="ECO:0007669"/>
    <property type="project" value="UniProtKB-SubCell"/>
</dbReference>
<dbReference type="eggNOG" id="KOG4689">
    <property type="taxonomic scope" value="Eukaryota"/>
</dbReference>
<feature type="domain" description="PIN" evidence="7">
    <location>
        <begin position="120"/>
        <end position="249"/>
    </location>
</feature>